<accession>A0ABD6EUT1</accession>
<proteinExistence type="predicted"/>
<keyword evidence="2" id="KW-1185">Reference proteome</keyword>
<organism evidence="1 2">
    <name type="scientific">Gnathostoma spinigerum</name>
    <dbReference type="NCBI Taxonomy" id="75299"/>
    <lineage>
        <taxon>Eukaryota</taxon>
        <taxon>Metazoa</taxon>
        <taxon>Ecdysozoa</taxon>
        <taxon>Nematoda</taxon>
        <taxon>Chromadorea</taxon>
        <taxon>Rhabditida</taxon>
        <taxon>Spirurina</taxon>
        <taxon>Gnathostomatomorpha</taxon>
        <taxon>Gnathostomatoidea</taxon>
        <taxon>Gnathostomatidae</taxon>
        <taxon>Gnathostoma</taxon>
    </lineage>
</organism>
<protein>
    <submittedName>
        <fullName evidence="1">Uncharacterized protein</fullName>
    </submittedName>
</protein>
<reference evidence="1 2" key="1">
    <citation type="submission" date="2024-08" db="EMBL/GenBank/DDBJ databases">
        <title>Gnathostoma spinigerum genome.</title>
        <authorList>
            <person name="Gonzalez-Bertolin B."/>
            <person name="Monzon S."/>
            <person name="Zaballos A."/>
            <person name="Jimenez P."/>
            <person name="Dekumyoy P."/>
            <person name="Varona S."/>
            <person name="Cuesta I."/>
            <person name="Sumanam S."/>
            <person name="Adisakwattana P."/>
            <person name="Gasser R.B."/>
            <person name="Hernandez-Gonzalez A."/>
            <person name="Young N.D."/>
            <person name="Perteguer M.J."/>
        </authorList>
    </citation>
    <scope>NUCLEOTIDE SEQUENCE [LARGE SCALE GENOMIC DNA]</scope>
    <source>
        <strain evidence="1">AL3</strain>
        <tissue evidence="1">Liver</tissue>
    </source>
</reference>
<dbReference type="EMBL" id="JBGFUD010013497">
    <property type="protein sequence ID" value="MFH4983729.1"/>
    <property type="molecule type" value="Genomic_DNA"/>
</dbReference>
<comment type="caution">
    <text evidence="1">The sequence shown here is derived from an EMBL/GenBank/DDBJ whole genome shotgun (WGS) entry which is preliminary data.</text>
</comment>
<gene>
    <name evidence="1" type="ORF">AB6A40_010438</name>
</gene>
<evidence type="ECO:0000313" key="2">
    <source>
        <dbReference type="Proteomes" id="UP001608902"/>
    </source>
</evidence>
<name>A0ABD6EUT1_9BILA</name>
<dbReference type="Proteomes" id="UP001608902">
    <property type="component" value="Unassembled WGS sequence"/>
</dbReference>
<dbReference type="AlphaFoldDB" id="A0ABD6EUT1"/>
<evidence type="ECO:0000313" key="1">
    <source>
        <dbReference type="EMBL" id="MFH4983729.1"/>
    </source>
</evidence>
<sequence>MSKSNGDERPHCVLRRNVMIETYTTEVIEPCNIMYDPRVYRGSVIAHRRNEILRIKRELDEKKQRERAQAKMLRYIV</sequence>